<keyword evidence="3 5" id="KW-1133">Transmembrane helix</keyword>
<accession>A0A8J7CMH7</accession>
<feature type="transmembrane region" description="Helical" evidence="5">
    <location>
        <begin position="75"/>
        <end position="97"/>
    </location>
</feature>
<comment type="subcellular location">
    <subcellularLocation>
        <location evidence="1">Membrane</location>
        <topology evidence="1">Multi-pass membrane protein</topology>
    </subcellularLocation>
</comment>
<feature type="transmembrane region" description="Helical" evidence="5">
    <location>
        <begin position="258"/>
        <end position="279"/>
    </location>
</feature>
<evidence type="ECO:0000313" key="7">
    <source>
        <dbReference type="Proteomes" id="UP000648239"/>
    </source>
</evidence>
<protein>
    <submittedName>
        <fullName evidence="6">NarK/NasA family nitrate transporter</fullName>
    </submittedName>
</protein>
<name>A0A8J7CMH7_9BACT</name>
<dbReference type="Proteomes" id="UP000648239">
    <property type="component" value="Unassembled WGS sequence"/>
</dbReference>
<reference evidence="6 7" key="1">
    <citation type="submission" date="2020-08" db="EMBL/GenBank/DDBJ databases">
        <title>Acidobacteriota in marine sediments use diverse sulfur dissimilation pathways.</title>
        <authorList>
            <person name="Wasmund K."/>
        </authorList>
    </citation>
    <scope>NUCLEOTIDE SEQUENCE [LARGE SCALE GENOMIC DNA]</scope>
    <source>
        <strain evidence="6">MAG AM4</strain>
    </source>
</reference>
<gene>
    <name evidence="6" type="ORF">IFK94_14805</name>
</gene>
<evidence type="ECO:0000313" key="6">
    <source>
        <dbReference type="EMBL" id="MBD3869388.1"/>
    </source>
</evidence>
<feature type="transmembrane region" description="Helical" evidence="5">
    <location>
        <begin position="171"/>
        <end position="195"/>
    </location>
</feature>
<feature type="transmembrane region" description="Helical" evidence="5">
    <location>
        <begin position="109"/>
        <end position="129"/>
    </location>
</feature>
<evidence type="ECO:0000256" key="3">
    <source>
        <dbReference type="ARBA" id="ARBA00022989"/>
    </source>
</evidence>
<feature type="transmembrane region" description="Helical" evidence="5">
    <location>
        <begin position="480"/>
        <end position="499"/>
    </location>
</feature>
<feature type="transmembrane region" description="Helical" evidence="5">
    <location>
        <begin position="414"/>
        <end position="434"/>
    </location>
</feature>
<evidence type="ECO:0000256" key="2">
    <source>
        <dbReference type="ARBA" id="ARBA00022692"/>
    </source>
</evidence>
<dbReference type="Gene3D" id="1.20.1250.20">
    <property type="entry name" value="MFS general substrate transporter like domains"/>
    <property type="match status" value="2"/>
</dbReference>
<dbReference type="PANTHER" id="PTHR23515">
    <property type="entry name" value="HIGH-AFFINITY NITRATE TRANSPORTER 2.3"/>
    <property type="match status" value="1"/>
</dbReference>
<organism evidence="6 7">
    <name type="scientific">Candidatus Polarisedimenticola svalbardensis</name>
    <dbReference type="NCBI Taxonomy" id="2886004"/>
    <lineage>
        <taxon>Bacteria</taxon>
        <taxon>Pseudomonadati</taxon>
        <taxon>Acidobacteriota</taxon>
        <taxon>Candidatus Polarisedimenticolia</taxon>
        <taxon>Candidatus Polarisedimenticolales</taxon>
        <taxon>Candidatus Polarisedimenticolaceae</taxon>
        <taxon>Candidatus Polarisedimenticola</taxon>
    </lineage>
</organism>
<feature type="transmembrane region" description="Helical" evidence="5">
    <location>
        <begin position="327"/>
        <end position="347"/>
    </location>
</feature>
<dbReference type="SUPFAM" id="SSF103473">
    <property type="entry name" value="MFS general substrate transporter"/>
    <property type="match status" value="1"/>
</dbReference>
<dbReference type="EMBL" id="JACXWD010000081">
    <property type="protein sequence ID" value="MBD3869388.1"/>
    <property type="molecule type" value="Genomic_DNA"/>
</dbReference>
<feature type="transmembrane region" description="Helical" evidence="5">
    <location>
        <begin position="285"/>
        <end position="306"/>
    </location>
</feature>
<feature type="transmembrane region" description="Helical" evidence="5">
    <location>
        <begin position="26"/>
        <end position="43"/>
    </location>
</feature>
<feature type="transmembrane region" description="Helical" evidence="5">
    <location>
        <begin position="141"/>
        <end position="164"/>
    </location>
</feature>
<feature type="transmembrane region" description="Helical" evidence="5">
    <location>
        <begin position="384"/>
        <end position="402"/>
    </location>
</feature>
<keyword evidence="4 5" id="KW-0472">Membrane</keyword>
<dbReference type="GO" id="GO:0015112">
    <property type="term" value="F:nitrate transmembrane transporter activity"/>
    <property type="evidence" value="ECO:0007669"/>
    <property type="project" value="InterPro"/>
</dbReference>
<evidence type="ECO:0000256" key="5">
    <source>
        <dbReference type="SAM" id="Phobius"/>
    </source>
</evidence>
<sequence length="539" mass="58899">MNLKHWEPDNEGFWERSGKKIANRNLWVSIPNLLCGFSVWLYWGMIVKFIQKAHFADPTLFNFLDSGGQPYGGDAYRALLFGLPAVAGLMGATLRIPNSFMIAICGGRNVKFLTTLMLILPAVGAGFALQQPGTTFTTLVILAAMSGVGGGAFASSMSNISFFFPKKMQGLALGLNAGLGNAGVSVMQFLIPWVITFAAFGTLGGDPYQVGDSPMWIQNAALVWVPIMALFMILAFFFMNNLPQHRCGPFPIATGKYLWLMILGFAAGGFGVFLMRTSWGGFPELLKIFVILIVVVCITLLLMKFATPKAISTSLNDQFRIFGNKHNWVMTWLYTMTFGSFIGYANAFPKLIDDVFGFIRVDPATGEALAEAIVNPNAPMTAKFIWIGAGVGALIRPVGGWLSDKIGGARVTHWDTILMIGFTIGAGWCVAQASKSATPEQYFVPFLLFFILLFATTGIGNGSTFRMIPMIFSKEQAGPVLGWTSAIAAYGAFLIPRIFGMQIKAGHAEYALYGFAVYYLSCLVVNWWFYARKNAEIPC</sequence>
<dbReference type="GO" id="GO:0016020">
    <property type="term" value="C:membrane"/>
    <property type="evidence" value="ECO:0007669"/>
    <property type="project" value="UniProtKB-SubCell"/>
</dbReference>
<evidence type="ECO:0000256" key="1">
    <source>
        <dbReference type="ARBA" id="ARBA00004141"/>
    </source>
</evidence>
<feature type="transmembrane region" description="Helical" evidence="5">
    <location>
        <begin position="511"/>
        <end position="530"/>
    </location>
</feature>
<keyword evidence="2 5" id="KW-0812">Transmembrane</keyword>
<feature type="transmembrane region" description="Helical" evidence="5">
    <location>
        <begin position="215"/>
        <end position="238"/>
    </location>
</feature>
<dbReference type="InterPro" id="IPR044772">
    <property type="entry name" value="NO3_transporter"/>
</dbReference>
<comment type="caution">
    <text evidence="6">The sequence shown here is derived from an EMBL/GenBank/DDBJ whole genome shotgun (WGS) entry which is preliminary data.</text>
</comment>
<evidence type="ECO:0000256" key="4">
    <source>
        <dbReference type="ARBA" id="ARBA00023136"/>
    </source>
</evidence>
<feature type="transmembrane region" description="Helical" evidence="5">
    <location>
        <begin position="446"/>
        <end position="468"/>
    </location>
</feature>
<dbReference type="InterPro" id="IPR036259">
    <property type="entry name" value="MFS_trans_sf"/>
</dbReference>
<dbReference type="AlphaFoldDB" id="A0A8J7CMH7"/>
<proteinExistence type="predicted"/>